<reference evidence="2 3" key="1">
    <citation type="submission" date="2017-02" db="EMBL/GenBank/DDBJ databases">
        <authorList>
            <person name="Peterson S.W."/>
        </authorList>
    </citation>
    <scope>NUCLEOTIDE SEQUENCE [LARGE SCALE GENOMIC DNA]</scope>
    <source>
        <strain evidence="2 3">DSM 22335</strain>
    </source>
</reference>
<dbReference type="InterPro" id="IPR025158">
    <property type="entry name" value="Mg_chelat-rel_C"/>
</dbReference>
<evidence type="ECO:0000313" key="3">
    <source>
        <dbReference type="Proteomes" id="UP000190888"/>
    </source>
</evidence>
<dbReference type="InterPro" id="IPR045006">
    <property type="entry name" value="CHLI-like"/>
</dbReference>
<gene>
    <name evidence="2" type="ORF">SAMN04488132_104249</name>
</gene>
<dbReference type="EMBL" id="FUWH01000004">
    <property type="protein sequence ID" value="SJZ78408.1"/>
    <property type="molecule type" value="Genomic_DNA"/>
</dbReference>
<dbReference type="Proteomes" id="UP000190888">
    <property type="component" value="Unassembled WGS sequence"/>
</dbReference>
<dbReference type="Pfam" id="PF13335">
    <property type="entry name" value="Mg_chelatase_C"/>
    <property type="match status" value="1"/>
</dbReference>
<dbReference type="RefSeq" id="WP_245825631.1">
    <property type="nucleotide sequence ID" value="NZ_FUWH01000004.1"/>
</dbReference>
<dbReference type="AlphaFoldDB" id="A0A1T4NI12"/>
<protein>
    <submittedName>
        <fullName evidence="2">Magnesium chelatase, subunit ChlI C-terminal</fullName>
    </submittedName>
</protein>
<feature type="domain" description="Mg chelatase-related protein C-terminal" evidence="1">
    <location>
        <begin position="17"/>
        <end position="114"/>
    </location>
</feature>
<name>A0A1T4NI12_9BACT</name>
<evidence type="ECO:0000313" key="2">
    <source>
        <dbReference type="EMBL" id="SJZ78408.1"/>
    </source>
</evidence>
<sequence length="123" mass="13899">MEVTPVAFSELSSRSQGEPSEVIRERVIKAREIQAERYKSVEGIFVNAQMSSKQLREICRISNVGENLLKRAMEKLNLSARAYDRILKVSRTIADLAGNADIQPEHLAEAIHYRSLDREGWAG</sequence>
<keyword evidence="3" id="KW-1185">Reference proteome</keyword>
<dbReference type="InterPro" id="IPR027417">
    <property type="entry name" value="P-loop_NTPase"/>
</dbReference>
<evidence type="ECO:0000259" key="1">
    <source>
        <dbReference type="Pfam" id="PF13335"/>
    </source>
</evidence>
<proteinExistence type="predicted"/>
<organism evidence="2 3">
    <name type="scientific">Sediminibacterium ginsengisoli</name>
    <dbReference type="NCBI Taxonomy" id="413434"/>
    <lineage>
        <taxon>Bacteria</taxon>
        <taxon>Pseudomonadati</taxon>
        <taxon>Bacteroidota</taxon>
        <taxon>Chitinophagia</taxon>
        <taxon>Chitinophagales</taxon>
        <taxon>Chitinophagaceae</taxon>
        <taxon>Sediminibacterium</taxon>
    </lineage>
</organism>
<accession>A0A1T4NI12</accession>
<dbReference type="PANTHER" id="PTHR32039">
    <property type="entry name" value="MAGNESIUM-CHELATASE SUBUNIT CHLI"/>
    <property type="match status" value="1"/>
</dbReference>
<dbReference type="Gene3D" id="3.40.50.300">
    <property type="entry name" value="P-loop containing nucleotide triphosphate hydrolases"/>
    <property type="match status" value="1"/>
</dbReference>
<dbReference type="STRING" id="413434.SAMN04488132_104249"/>
<dbReference type="PANTHER" id="PTHR32039:SF7">
    <property type="entry name" value="COMPETENCE PROTEIN COMM"/>
    <property type="match status" value="1"/>
</dbReference>